<organism evidence="1 2">
    <name type="scientific">Gossypium stocksii</name>
    <dbReference type="NCBI Taxonomy" id="47602"/>
    <lineage>
        <taxon>Eukaryota</taxon>
        <taxon>Viridiplantae</taxon>
        <taxon>Streptophyta</taxon>
        <taxon>Embryophyta</taxon>
        <taxon>Tracheophyta</taxon>
        <taxon>Spermatophyta</taxon>
        <taxon>Magnoliopsida</taxon>
        <taxon>eudicotyledons</taxon>
        <taxon>Gunneridae</taxon>
        <taxon>Pentapetalae</taxon>
        <taxon>rosids</taxon>
        <taxon>malvids</taxon>
        <taxon>Malvales</taxon>
        <taxon>Malvaceae</taxon>
        <taxon>Malvoideae</taxon>
        <taxon>Gossypium</taxon>
    </lineage>
</organism>
<evidence type="ECO:0000313" key="2">
    <source>
        <dbReference type="Proteomes" id="UP000828251"/>
    </source>
</evidence>
<reference evidence="1 2" key="1">
    <citation type="journal article" date="2021" name="Plant Biotechnol. J.">
        <title>Multi-omics assisted identification of the key and species-specific regulatory components of drought-tolerant mechanisms in Gossypium stocksii.</title>
        <authorList>
            <person name="Yu D."/>
            <person name="Ke L."/>
            <person name="Zhang D."/>
            <person name="Wu Y."/>
            <person name="Sun Y."/>
            <person name="Mei J."/>
            <person name="Sun J."/>
            <person name="Sun Y."/>
        </authorList>
    </citation>
    <scope>NUCLEOTIDE SEQUENCE [LARGE SCALE GENOMIC DNA]</scope>
    <source>
        <strain evidence="2">cv. E1</strain>
        <tissue evidence="1">Leaf</tissue>
    </source>
</reference>
<comment type="caution">
    <text evidence="1">The sequence shown here is derived from an EMBL/GenBank/DDBJ whole genome shotgun (WGS) entry which is preliminary data.</text>
</comment>
<dbReference type="EMBL" id="JAIQCV010000013">
    <property type="protein sequence ID" value="KAH1031871.1"/>
    <property type="molecule type" value="Genomic_DNA"/>
</dbReference>
<sequence length="84" mass="9064">MFSVAVYLQIRGGLSLNGVSDGRVLGNSILFKQLRVGCILELGEIDTVRHIIGYCLQGLSPNGRQANDLLLWVDSGNVPPVEPT</sequence>
<protein>
    <submittedName>
        <fullName evidence="1">Uncharacterized protein</fullName>
    </submittedName>
</protein>
<evidence type="ECO:0000313" key="1">
    <source>
        <dbReference type="EMBL" id="KAH1031871.1"/>
    </source>
</evidence>
<name>A0A9D3U883_9ROSI</name>
<keyword evidence="2" id="KW-1185">Reference proteome</keyword>
<gene>
    <name evidence="1" type="ORF">J1N35_044045</name>
</gene>
<dbReference type="AlphaFoldDB" id="A0A9D3U883"/>
<accession>A0A9D3U883</accession>
<proteinExistence type="predicted"/>
<dbReference type="Proteomes" id="UP000828251">
    <property type="component" value="Unassembled WGS sequence"/>
</dbReference>